<reference evidence="1 2" key="1">
    <citation type="submission" date="2024-05" db="EMBL/GenBank/DDBJ databases">
        <authorList>
            <person name="Duchaud E."/>
        </authorList>
    </citation>
    <scope>NUCLEOTIDE SEQUENCE [LARGE SCALE GENOMIC DNA]</scope>
    <source>
        <strain evidence="1">Ena-SAMPLE-TAB-13-05-2024-13:56:06:370-140305</strain>
    </source>
</reference>
<evidence type="ECO:0000313" key="1">
    <source>
        <dbReference type="EMBL" id="CAL2106422.1"/>
    </source>
</evidence>
<evidence type="ECO:0000313" key="2">
    <source>
        <dbReference type="Proteomes" id="UP001497602"/>
    </source>
</evidence>
<dbReference type="EMBL" id="CAXJRC010000013">
    <property type="protein sequence ID" value="CAL2106422.1"/>
    <property type="molecule type" value="Genomic_DNA"/>
</dbReference>
<dbReference type="Proteomes" id="UP001497602">
    <property type="component" value="Unassembled WGS sequence"/>
</dbReference>
<accession>A0ABM9PL66</accession>
<proteinExistence type="predicted"/>
<name>A0ABM9PL66_9FLAO</name>
<organism evidence="1 2">
    <name type="scientific">Tenacibaculum vairaonense</name>
    <dbReference type="NCBI Taxonomy" id="3137860"/>
    <lineage>
        <taxon>Bacteria</taxon>
        <taxon>Pseudomonadati</taxon>
        <taxon>Bacteroidota</taxon>
        <taxon>Flavobacteriia</taxon>
        <taxon>Flavobacteriales</taxon>
        <taxon>Flavobacteriaceae</taxon>
        <taxon>Tenacibaculum</taxon>
    </lineage>
</organism>
<comment type="caution">
    <text evidence="1">The sequence shown here is derived from an EMBL/GenBank/DDBJ whole genome shotgun (WGS) entry which is preliminary data.</text>
</comment>
<dbReference type="RefSeq" id="WP_348738197.1">
    <property type="nucleotide sequence ID" value="NZ_CAXJRC010000013.1"/>
</dbReference>
<keyword evidence="2" id="KW-1185">Reference proteome</keyword>
<sequence length="135" mass="15603">MDKKKHIQKLIINYENSSISIETAISEINKTIKVHLDAYSLDNYWRSESLDNFINRLLDSPIENWKEINNKEAIILIKEIVENLGNDALIEKNTSALEKRYSKASGVLSDWIFIDGITDTNILLEKLKQNNIIQL</sequence>
<protein>
    <submittedName>
        <fullName evidence="1">Uncharacterized protein</fullName>
    </submittedName>
</protein>
<gene>
    <name evidence="1" type="ORF">T190115A13A_210076</name>
</gene>